<accession>A0ABQ8S1B9</accession>
<dbReference type="Proteomes" id="UP001148838">
    <property type="component" value="Unassembled WGS sequence"/>
</dbReference>
<dbReference type="InterPro" id="IPR017423">
    <property type="entry name" value="TRM6"/>
</dbReference>
<evidence type="ECO:0000313" key="9">
    <source>
        <dbReference type="Proteomes" id="UP001148838"/>
    </source>
</evidence>
<gene>
    <name evidence="8" type="ORF">ANN_25446</name>
</gene>
<feature type="compositionally biased region" description="Basic and acidic residues" evidence="7">
    <location>
        <begin position="590"/>
        <end position="606"/>
    </location>
</feature>
<sequence length="781" mass="87838">MAGCDDLNNARKKLEAALGENTKQYFQLMKLWFQLKSTKEEFDTESRKLMTADQIHLHNEFLLRLFDRCQSLASVPSHSSTSKMSSKIPFSPSRTTNSAFKDKTNKKPKVKRRNRSDKGNFEPADIADYIFPPNAPPPHAQEKPLRYSAQELFLPDISLIFGRMLLSAWEVGLDGAEKPAAELLVVAVQHFLKNVLTAILGRRKGYKVREDRFLYALGSTVPNPWLRNTANIIDDLKLSSTADVNEEEEQEEEEEAEGSPVHKLTLDEIEQRAAYEIACGDVGSTARYPVTAYQVLEALQTSSAKEMSNEKDKSVVKVGDYIIIQRQNYTKLHKITQNGLAMLGKDQIELGSIVGKPVWTTYKMEPKKNGKRVFVLRECTSSESLAEQLKKDLSSGSDNRNIFDDGRSQLLSTEEIVGLRSSGLSGQAIVGHLIENSKTFRDKTEYSQEKYLKKKEKKYFEYVTVRWPTIRLISEIMFRTDPVKIMGLRIDTLSQIITNIGMHSHGTYMLYESGCQGLVVAAMLNNMSSGGHLIHIHPGNSPQKQAILAMNYTSDHMSCLTSVNIYSLLRKLLQDSSVVSEDANSSVSDNNKEAAEDNKDFSHVDIKEEEDIKPDTNSENNETVSTVSKENEVVIKNETESTNLINEKKRKHSDNDENTSKKPRWELETEKAADILNTHKADGLIIIAREHPTNILTALLSFVAPSRPFVVFSPCREPLLELYVTLKGKNNTTGLRVTETWLRSHQILPSRTHPDILTSGGGGFLLTGIVVEQESITQEQH</sequence>
<dbReference type="InterPro" id="IPR029063">
    <property type="entry name" value="SAM-dependent_MTases_sf"/>
</dbReference>
<name>A0ABQ8S1B9_PERAM</name>
<evidence type="ECO:0000313" key="8">
    <source>
        <dbReference type="EMBL" id="KAJ4427793.1"/>
    </source>
</evidence>
<comment type="caution">
    <text evidence="8">The sequence shown here is derived from an EMBL/GenBank/DDBJ whole genome shotgun (WGS) entry which is preliminary data.</text>
</comment>
<feature type="compositionally biased region" description="Low complexity" evidence="7">
    <location>
        <begin position="75"/>
        <end position="91"/>
    </location>
</feature>
<comment type="subcellular location">
    <subcellularLocation>
        <location evidence="1">Nucleus</location>
    </subcellularLocation>
</comment>
<dbReference type="Gene3D" id="3.40.50.150">
    <property type="entry name" value="Vaccinia Virus protein VP39"/>
    <property type="match status" value="1"/>
</dbReference>
<keyword evidence="9" id="KW-1185">Reference proteome</keyword>
<dbReference type="PANTHER" id="PTHR12945:SF0">
    <property type="entry name" value="TRNA (ADENINE(58)-N(1))-METHYLTRANSFERASE NON-CATALYTIC SUBUNIT TRM6"/>
    <property type="match status" value="1"/>
</dbReference>
<dbReference type="InterPro" id="IPR024738">
    <property type="entry name" value="Hfi1/Tada1"/>
</dbReference>
<feature type="region of interest" description="Disordered" evidence="7">
    <location>
        <begin position="75"/>
        <end position="142"/>
    </location>
</feature>
<reference evidence="8 9" key="1">
    <citation type="journal article" date="2022" name="Allergy">
        <title>Genome assembly and annotation of Periplaneta americana reveal a comprehensive cockroach allergen profile.</title>
        <authorList>
            <person name="Wang L."/>
            <person name="Xiong Q."/>
            <person name="Saelim N."/>
            <person name="Wang L."/>
            <person name="Nong W."/>
            <person name="Wan A.T."/>
            <person name="Shi M."/>
            <person name="Liu X."/>
            <person name="Cao Q."/>
            <person name="Hui J.H.L."/>
            <person name="Sookrung N."/>
            <person name="Leung T.F."/>
            <person name="Tungtrongchitr A."/>
            <person name="Tsui S.K.W."/>
        </authorList>
    </citation>
    <scope>NUCLEOTIDE SEQUENCE [LARGE SCALE GENOMIC DNA]</scope>
    <source>
        <strain evidence="8">PWHHKU_190912</strain>
    </source>
</reference>
<feature type="region of interest" description="Disordered" evidence="7">
    <location>
        <begin position="242"/>
        <end position="261"/>
    </location>
</feature>
<keyword evidence="5" id="KW-0539">Nucleus</keyword>
<dbReference type="Pfam" id="PF04189">
    <property type="entry name" value="Gcd10p"/>
    <property type="match status" value="1"/>
</dbReference>
<feature type="compositionally biased region" description="Basic residues" evidence="7">
    <location>
        <begin position="106"/>
        <end position="115"/>
    </location>
</feature>
<dbReference type="CDD" id="cd22934">
    <property type="entry name" value="HFD_TADA1"/>
    <property type="match status" value="1"/>
</dbReference>
<evidence type="ECO:0000256" key="3">
    <source>
        <dbReference type="ARBA" id="ARBA00021704"/>
    </source>
</evidence>
<dbReference type="EMBL" id="JAJSOF020000038">
    <property type="protein sequence ID" value="KAJ4427793.1"/>
    <property type="molecule type" value="Genomic_DNA"/>
</dbReference>
<comment type="similarity">
    <text evidence="2">Belongs to the TRM6/GCD10 family.</text>
</comment>
<evidence type="ECO:0000256" key="2">
    <source>
        <dbReference type="ARBA" id="ARBA00008320"/>
    </source>
</evidence>
<evidence type="ECO:0000256" key="1">
    <source>
        <dbReference type="ARBA" id="ARBA00004123"/>
    </source>
</evidence>
<feature type="compositionally biased region" description="Polar residues" evidence="7">
    <location>
        <begin position="615"/>
        <end position="628"/>
    </location>
</feature>
<feature type="compositionally biased region" description="Basic and acidic residues" evidence="7">
    <location>
        <begin position="653"/>
        <end position="662"/>
    </location>
</feature>
<keyword evidence="4" id="KW-0819">tRNA processing</keyword>
<evidence type="ECO:0000256" key="4">
    <source>
        <dbReference type="ARBA" id="ARBA00022694"/>
    </source>
</evidence>
<protein>
    <recommendedName>
        <fullName evidence="3">tRNA (adenine(58)-N(1))-methyltransferase non-catalytic subunit TRM6</fullName>
    </recommendedName>
    <alternativeName>
        <fullName evidence="6">tRNA(m1A58)-methyltransferase subunit TRM6</fullName>
    </alternativeName>
</protein>
<dbReference type="Pfam" id="PF12767">
    <property type="entry name" value="SAGA-Tad1"/>
    <property type="match status" value="1"/>
</dbReference>
<feature type="region of interest" description="Disordered" evidence="7">
    <location>
        <begin position="581"/>
        <end position="662"/>
    </location>
</feature>
<evidence type="ECO:0000256" key="5">
    <source>
        <dbReference type="ARBA" id="ARBA00023242"/>
    </source>
</evidence>
<feature type="compositionally biased region" description="Acidic residues" evidence="7">
    <location>
        <begin position="244"/>
        <end position="257"/>
    </location>
</feature>
<dbReference type="PANTHER" id="PTHR12945">
    <property type="entry name" value="TRANSLATION INITIATION FACTOR EIF3-RELATED"/>
    <property type="match status" value="1"/>
</dbReference>
<proteinExistence type="inferred from homology"/>
<organism evidence="8 9">
    <name type="scientific">Periplaneta americana</name>
    <name type="common">American cockroach</name>
    <name type="synonym">Blatta americana</name>
    <dbReference type="NCBI Taxonomy" id="6978"/>
    <lineage>
        <taxon>Eukaryota</taxon>
        <taxon>Metazoa</taxon>
        <taxon>Ecdysozoa</taxon>
        <taxon>Arthropoda</taxon>
        <taxon>Hexapoda</taxon>
        <taxon>Insecta</taxon>
        <taxon>Pterygota</taxon>
        <taxon>Neoptera</taxon>
        <taxon>Polyneoptera</taxon>
        <taxon>Dictyoptera</taxon>
        <taxon>Blattodea</taxon>
        <taxon>Blattoidea</taxon>
        <taxon>Blattidae</taxon>
        <taxon>Blattinae</taxon>
        <taxon>Periplaneta</taxon>
    </lineage>
</organism>
<feature type="compositionally biased region" description="Basic and acidic residues" evidence="7">
    <location>
        <begin position="629"/>
        <end position="639"/>
    </location>
</feature>
<evidence type="ECO:0000256" key="6">
    <source>
        <dbReference type="ARBA" id="ARBA00032319"/>
    </source>
</evidence>
<evidence type="ECO:0000256" key="7">
    <source>
        <dbReference type="SAM" id="MobiDB-lite"/>
    </source>
</evidence>